<dbReference type="InterPro" id="IPR036249">
    <property type="entry name" value="Thioredoxin-like_sf"/>
</dbReference>
<evidence type="ECO:0000256" key="4">
    <source>
        <dbReference type="ARBA" id="ARBA00023284"/>
    </source>
</evidence>
<dbReference type="PRINTS" id="PR00421">
    <property type="entry name" value="THIOREDOXIN"/>
</dbReference>
<proteinExistence type="predicted"/>
<dbReference type="GO" id="GO:0006950">
    <property type="term" value="P:response to stress"/>
    <property type="evidence" value="ECO:0007669"/>
    <property type="project" value="UniProtKB-ARBA"/>
</dbReference>
<feature type="domain" description="Thioredoxin" evidence="5">
    <location>
        <begin position="1"/>
        <end position="111"/>
    </location>
</feature>
<evidence type="ECO:0000256" key="3">
    <source>
        <dbReference type="ARBA" id="ARBA00023157"/>
    </source>
</evidence>
<keyword evidence="2" id="KW-0249">Electron transport</keyword>
<dbReference type="Proteomes" id="UP000295182">
    <property type="component" value="Unassembled WGS sequence"/>
</dbReference>
<dbReference type="SUPFAM" id="SSF48452">
    <property type="entry name" value="TPR-like"/>
    <property type="match status" value="1"/>
</dbReference>
<dbReference type="PANTHER" id="PTHR45663:SF11">
    <property type="entry name" value="GEO12009P1"/>
    <property type="match status" value="1"/>
</dbReference>
<organism evidence="6 7">
    <name type="scientific">Simplicispira metamorpha</name>
    <dbReference type="NCBI Taxonomy" id="80881"/>
    <lineage>
        <taxon>Bacteria</taxon>
        <taxon>Pseudomonadati</taxon>
        <taxon>Pseudomonadota</taxon>
        <taxon>Betaproteobacteria</taxon>
        <taxon>Burkholderiales</taxon>
        <taxon>Comamonadaceae</taxon>
        <taxon>Simplicispira</taxon>
    </lineage>
</organism>
<dbReference type="GO" id="GO:0005829">
    <property type="term" value="C:cytosol"/>
    <property type="evidence" value="ECO:0007669"/>
    <property type="project" value="TreeGrafter"/>
</dbReference>
<sequence length="306" mass="33383">MIDITLENFEAEVLQASMQAPVLLDIWAPWCGPCKQLGPVLEKLETDYAGRFILAKLDADQVPQIAGQLSQMLGVRSIPLCVLFHQGQPVDGFTGALPEAEVRAFLDKHVPSAAEAEAQVEEEQALDALAEGDTDTALEKLQHAVAADPANDDARFDYVKLLLQLGREDDAKVAFAPVIAKAGTSRKLGALKAWMDALDFVANSASGAGAGAEFDAKIAANKRDFDARLGRARWLIAQQRWQDAMDELLEILMRDKAWSDEAARKLYVAILEIIEPPKVKVADGQIPPEDPLVATYRRRLSSVVLS</sequence>
<evidence type="ECO:0000256" key="2">
    <source>
        <dbReference type="ARBA" id="ARBA00022982"/>
    </source>
</evidence>
<dbReference type="RefSeq" id="WP_119014540.1">
    <property type="nucleotide sequence ID" value="NZ_QXNC01000040.1"/>
</dbReference>
<dbReference type="PANTHER" id="PTHR45663">
    <property type="entry name" value="GEO12009P1"/>
    <property type="match status" value="1"/>
</dbReference>
<evidence type="ECO:0000256" key="1">
    <source>
        <dbReference type="ARBA" id="ARBA00022448"/>
    </source>
</evidence>
<dbReference type="PROSITE" id="PS00194">
    <property type="entry name" value="THIOREDOXIN_1"/>
    <property type="match status" value="1"/>
</dbReference>
<dbReference type="InterPro" id="IPR011990">
    <property type="entry name" value="TPR-like_helical_dom_sf"/>
</dbReference>
<dbReference type="PROSITE" id="PS51352">
    <property type="entry name" value="THIOREDOXIN_2"/>
    <property type="match status" value="1"/>
</dbReference>
<dbReference type="SUPFAM" id="SSF52833">
    <property type="entry name" value="Thioredoxin-like"/>
    <property type="match status" value="1"/>
</dbReference>
<dbReference type="Pfam" id="PF00085">
    <property type="entry name" value="Thioredoxin"/>
    <property type="match status" value="1"/>
</dbReference>
<evidence type="ECO:0000259" key="5">
    <source>
        <dbReference type="PROSITE" id="PS51352"/>
    </source>
</evidence>
<dbReference type="OrthoDB" id="9790390at2"/>
<dbReference type="Pfam" id="PF14561">
    <property type="entry name" value="TPR_20"/>
    <property type="match status" value="1"/>
</dbReference>
<dbReference type="AlphaFoldDB" id="A0A4R2N820"/>
<dbReference type="Pfam" id="PF14559">
    <property type="entry name" value="TPR_19"/>
    <property type="match status" value="1"/>
</dbReference>
<comment type="caution">
    <text evidence="6">The sequence shown here is derived from an EMBL/GenBank/DDBJ whole genome shotgun (WGS) entry which is preliminary data.</text>
</comment>
<dbReference type="EMBL" id="SLXH01000014">
    <property type="protein sequence ID" value="TCP17114.1"/>
    <property type="molecule type" value="Genomic_DNA"/>
</dbReference>
<name>A0A4R2N820_9BURK</name>
<accession>A0A4R2N820</accession>
<evidence type="ECO:0000313" key="7">
    <source>
        <dbReference type="Proteomes" id="UP000295182"/>
    </source>
</evidence>
<evidence type="ECO:0000313" key="6">
    <source>
        <dbReference type="EMBL" id="TCP17114.1"/>
    </source>
</evidence>
<dbReference type="InterPro" id="IPR017937">
    <property type="entry name" value="Thioredoxin_CS"/>
</dbReference>
<dbReference type="Gene3D" id="1.25.40.10">
    <property type="entry name" value="Tetratricopeptide repeat domain"/>
    <property type="match status" value="2"/>
</dbReference>
<keyword evidence="7" id="KW-1185">Reference proteome</keyword>
<keyword evidence="4" id="KW-0676">Redox-active center</keyword>
<dbReference type="GO" id="GO:0015035">
    <property type="term" value="F:protein-disulfide reductase activity"/>
    <property type="evidence" value="ECO:0007669"/>
    <property type="project" value="TreeGrafter"/>
</dbReference>
<dbReference type="CDD" id="cd02956">
    <property type="entry name" value="ybbN"/>
    <property type="match status" value="1"/>
</dbReference>
<dbReference type="GO" id="GO:0045454">
    <property type="term" value="P:cell redox homeostasis"/>
    <property type="evidence" value="ECO:0007669"/>
    <property type="project" value="TreeGrafter"/>
</dbReference>
<dbReference type="InterPro" id="IPR013766">
    <property type="entry name" value="Thioredoxin_domain"/>
</dbReference>
<keyword evidence="1" id="KW-0813">Transport</keyword>
<protein>
    <submittedName>
        <fullName evidence="6">Thioredoxin</fullName>
    </submittedName>
</protein>
<keyword evidence="3" id="KW-1015">Disulfide bond</keyword>
<gene>
    <name evidence="6" type="ORF">EV674_11469</name>
</gene>
<reference evidence="6 7" key="1">
    <citation type="submission" date="2019-03" db="EMBL/GenBank/DDBJ databases">
        <title>Genomic Encyclopedia of Type Strains, Phase IV (KMG-IV): sequencing the most valuable type-strain genomes for metagenomic binning, comparative biology and taxonomic classification.</title>
        <authorList>
            <person name="Goeker M."/>
        </authorList>
    </citation>
    <scope>NUCLEOTIDE SEQUENCE [LARGE SCALE GENOMIC DNA]</scope>
    <source>
        <strain evidence="6 7">DSM 1837</strain>
    </source>
</reference>
<dbReference type="Gene3D" id="3.40.30.10">
    <property type="entry name" value="Glutaredoxin"/>
    <property type="match status" value="1"/>
</dbReference>